<feature type="binding site" evidence="5">
    <location>
        <position position="273"/>
    </location>
    <ligand>
        <name>S-adenosyl-L-methionine</name>
        <dbReference type="ChEBI" id="CHEBI:59789"/>
    </ligand>
</feature>
<evidence type="ECO:0000256" key="3">
    <source>
        <dbReference type="ARBA" id="ARBA00022691"/>
    </source>
</evidence>
<keyword evidence="3 5" id="KW-0949">S-adenosyl-L-methionine</keyword>
<dbReference type="PROSITE" id="PS51686">
    <property type="entry name" value="SAM_MT_RSMB_NOP"/>
    <property type="match status" value="1"/>
</dbReference>
<dbReference type="AlphaFoldDB" id="A0A1G6ZZ02"/>
<reference evidence="8" key="1">
    <citation type="submission" date="2016-10" db="EMBL/GenBank/DDBJ databases">
        <authorList>
            <person name="Varghese N."/>
            <person name="Submissions S."/>
        </authorList>
    </citation>
    <scope>NUCLEOTIDE SEQUENCE [LARGE SCALE GENOMIC DNA]</scope>
    <source>
        <strain evidence="8">DSM 21424</strain>
    </source>
</reference>
<dbReference type="RefSeq" id="WP_090109360.1">
    <property type="nucleotide sequence ID" value="NZ_FNAT01000001.1"/>
</dbReference>
<dbReference type="STRING" id="521013.SAMN04488567_0708"/>
<comment type="similarity">
    <text evidence="5">Belongs to the class I-like SAM-binding methyltransferase superfamily. RsmB/NOP family.</text>
</comment>
<protein>
    <submittedName>
        <fullName evidence="7">16S rRNA (Cytosine967-C5)-methyltransferase</fullName>
    </submittedName>
</protein>
<evidence type="ECO:0000313" key="8">
    <source>
        <dbReference type="Proteomes" id="UP000198922"/>
    </source>
</evidence>
<dbReference type="OrthoDB" id="9810297at2"/>
<dbReference type="GO" id="GO:0001510">
    <property type="term" value="P:RNA methylation"/>
    <property type="evidence" value="ECO:0007669"/>
    <property type="project" value="InterPro"/>
</dbReference>
<gene>
    <name evidence="7" type="ORF">SAMN04488567_0708</name>
</gene>
<feature type="domain" description="SAM-dependent MTase RsmB/NOP-type" evidence="6">
    <location>
        <begin position="136"/>
        <end position="385"/>
    </location>
</feature>
<dbReference type="GO" id="GO:0008173">
    <property type="term" value="F:RNA methyltransferase activity"/>
    <property type="evidence" value="ECO:0007669"/>
    <property type="project" value="InterPro"/>
</dbReference>
<dbReference type="InterPro" id="IPR023267">
    <property type="entry name" value="RCMT"/>
</dbReference>
<feature type="active site" description="Nucleophile" evidence="5">
    <location>
        <position position="339"/>
    </location>
</feature>
<dbReference type="Gene3D" id="3.30.70.1170">
    <property type="entry name" value="Sun protein, domain 3"/>
    <property type="match status" value="1"/>
</dbReference>
<dbReference type="Proteomes" id="UP000198922">
    <property type="component" value="Unassembled WGS sequence"/>
</dbReference>
<dbReference type="Pfam" id="PF01189">
    <property type="entry name" value="Methyltr_RsmB-F"/>
    <property type="match status" value="1"/>
</dbReference>
<evidence type="ECO:0000256" key="2">
    <source>
        <dbReference type="ARBA" id="ARBA00022679"/>
    </source>
</evidence>
<keyword evidence="4 5" id="KW-0694">RNA-binding</keyword>
<feature type="binding site" evidence="5">
    <location>
        <position position="249"/>
    </location>
    <ligand>
        <name>S-adenosyl-L-methionine</name>
        <dbReference type="ChEBI" id="CHEBI:59789"/>
    </ligand>
</feature>
<dbReference type="InterPro" id="IPR054728">
    <property type="entry name" value="RsmB-like_ferredoxin"/>
</dbReference>
<keyword evidence="2 5" id="KW-0808">Transferase</keyword>
<dbReference type="PRINTS" id="PR02008">
    <property type="entry name" value="RCMTFAMILY"/>
</dbReference>
<accession>A0A1G6ZZ02</accession>
<comment type="caution">
    <text evidence="5">Lacks conserved residue(s) required for the propagation of feature annotation.</text>
</comment>
<dbReference type="Gene3D" id="3.40.50.150">
    <property type="entry name" value="Vaccinia Virus protein VP39"/>
    <property type="match status" value="1"/>
</dbReference>
<dbReference type="SUPFAM" id="SSF53335">
    <property type="entry name" value="S-adenosyl-L-methionine-dependent methyltransferases"/>
    <property type="match status" value="1"/>
</dbReference>
<dbReference type="CDD" id="cd02440">
    <property type="entry name" value="AdoMet_MTases"/>
    <property type="match status" value="1"/>
</dbReference>
<evidence type="ECO:0000256" key="1">
    <source>
        <dbReference type="ARBA" id="ARBA00022603"/>
    </source>
</evidence>
<dbReference type="InterPro" id="IPR001678">
    <property type="entry name" value="MeTrfase_RsmB-F_NOP2_dom"/>
</dbReference>
<dbReference type="Pfam" id="PF22458">
    <property type="entry name" value="RsmF-B_ferredox"/>
    <property type="match status" value="1"/>
</dbReference>
<dbReference type="EMBL" id="FNAT01000001">
    <property type="protein sequence ID" value="SDE06866.1"/>
    <property type="molecule type" value="Genomic_DNA"/>
</dbReference>
<feature type="binding site" evidence="5">
    <location>
        <position position="286"/>
    </location>
    <ligand>
        <name>S-adenosyl-L-methionine</name>
        <dbReference type="ChEBI" id="CHEBI:59789"/>
    </ligand>
</feature>
<proteinExistence type="inferred from homology"/>
<evidence type="ECO:0000256" key="4">
    <source>
        <dbReference type="ARBA" id="ARBA00022884"/>
    </source>
</evidence>
<dbReference type="InterPro" id="IPR049560">
    <property type="entry name" value="MeTrfase_RsmB-F_NOP2_cat"/>
</dbReference>
<keyword evidence="1 5" id="KW-0489">Methyltransferase</keyword>
<dbReference type="PANTHER" id="PTHR22807:SF53">
    <property type="entry name" value="RIBOSOMAL RNA SMALL SUBUNIT METHYLTRANSFERASE B-RELATED"/>
    <property type="match status" value="1"/>
</dbReference>
<dbReference type="InterPro" id="IPR029063">
    <property type="entry name" value="SAM-dependent_MTases_sf"/>
</dbReference>
<organism evidence="7 8">
    <name type="scientific">Limimaricola pyoseonensis</name>
    <dbReference type="NCBI Taxonomy" id="521013"/>
    <lineage>
        <taxon>Bacteria</taxon>
        <taxon>Pseudomonadati</taxon>
        <taxon>Pseudomonadota</taxon>
        <taxon>Alphaproteobacteria</taxon>
        <taxon>Rhodobacterales</taxon>
        <taxon>Paracoccaceae</taxon>
        <taxon>Limimaricola</taxon>
    </lineage>
</organism>
<name>A0A1G6ZZ02_9RHOB</name>
<dbReference type="GO" id="GO:0003723">
    <property type="term" value="F:RNA binding"/>
    <property type="evidence" value="ECO:0007669"/>
    <property type="project" value="UniProtKB-UniRule"/>
</dbReference>
<sequence length="385" mass="41234">MTPAARAAAAMEVLDACLDGIPAEKALLNWSRGSRFAGSGDRAAVRDLVFSGLRRRRSAAAIGGAETGRGLVLGLLRQDGVDPDDIFTGERHAPPVLTHEERGAPPEGLPEPIRHDLPDWLWARFGSSLGDRAAEAAQALRDRAPVMLRVNRRRASLAEAISALADEGIAAEPHGQVATALRVVSGERRLTRSRAYLDGLVELQDAASQAAVARLPLRDGQSVLDYCAGGGGKALAMADRAALRIDAHDADDRRMRDIPARAARAGVKINMPDRLVRGRYDLVLVDAPCSGSGTWRRSPDAKWGLTPERLDELCALQAGILGEAARMVRPGGLLAYATCSVLEEENGGTVSRFLASHPGWSRRDEMRLLPGPDWDGFYLALLGGE</sequence>
<keyword evidence="8" id="KW-1185">Reference proteome</keyword>
<evidence type="ECO:0000256" key="5">
    <source>
        <dbReference type="PROSITE-ProRule" id="PRU01023"/>
    </source>
</evidence>
<evidence type="ECO:0000259" key="6">
    <source>
        <dbReference type="PROSITE" id="PS51686"/>
    </source>
</evidence>
<evidence type="ECO:0000313" key="7">
    <source>
        <dbReference type="EMBL" id="SDE06866.1"/>
    </source>
</evidence>
<dbReference type="PANTHER" id="PTHR22807">
    <property type="entry name" value="NOP2 YEAST -RELATED NOL1/NOP2/FMU SUN DOMAIN-CONTAINING"/>
    <property type="match status" value="1"/>
</dbReference>